<protein>
    <submittedName>
        <fullName evidence="3">NodT family RND efflux system outer membrane lipoprotein</fullName>
    </submittedName>
</protein>
<proteinExistence type="inferred from homology"/>
<dbReference type="STRING" id="1223802.SUTH_00946"/>
<keyword evidence="2 3" id="KW-0449">Lipoprotein</keyword>
<evidence type="ECO:0000256" key="2">
    <source>
        <dbReference type="RuleBase" id="RU362097"/>
    </source>
</evidence>
<gene>
    <name evidence="3" type="ORF">SUTH_00946</name>
</gene>
<dbReference type="Gene3D" id="2.20.200.10">
    <property type="entry name" value="Outer membrane efflux proteins (OEP)"/>
    <property type="match status" value="1"/>
</dbReference>
<dbReference type="SUPFAM" id="SSF56954">
    <property type="entry name" value="Outer membrane efflux proteins (OEP)"/>
    <property type="match status" value="1"/>
</dbReference>
<keyword evidence="2" id="KW-0472">Membrane</keyword>
<dbReference type="HOGENOM" id="CLU_012817_13_3_4"/>
<dbReference type="PANTHER" id="PTHR30203:SF33">
    <property type="entry name" value="BLR4455 PROTEIN"/>
    <property type="match status" value="1"/>
</dbReference>
<organism evidence="3 4">
    <name type="scientific">Sulfuritalea hydrogenivorans sk43H</name>
    <dbReference type="NCBI Taxonomy" id="1223802"/>
    <lineage>
        <taxon>Bacteria</taxon>
        <taxon>Pseudomonadati</taxon>
        <taxon>Pseudomonadota</taxon>
        <taxon>Betaproteobacteria</taxon>
        <taxon>Nitrosomonadales</taxon>
        <taxon>Sterolibacteriaceae</taxon>
        <taxon>Sulfuritalea</taxon>
    </lineage>
</organism>
<dbReference type="InterPro" id="IPR010131">
    <property type="entry name" value="MdtP/NodT-like"/>
</dbReference>
<dbReference type="GO" id="GO:0005886">
    <property type="term" value="C:plasma membrane"/>
    <property type="evidence" value="ECO:0007669"/>
    <property type="project" value="UniProtKB-SubCell"/>
</dbReference>
<dbReference type="Gene3D" id="1.20.1600.10">
    <property type="entry name" value="Outer membrane efflux proteins (OEP)"/>
    <property type="match status" value="1"/>
</dbReference>
<dbReference type="AlphaFoldDB" id="W0SCU1"/>
<dbReference type="EMBL" id="AP012547">
    <property type="protein sequence ID" value="BAO28752.1"/>
    <property type="molecule type" value="Genomic_DNA"/>
</dbReference>
<dbReference type="Proteomes" id="UP000031637">
    <property type="component" value="Chromosome"/>
</dbReference>
<evidence type="ECO:0000256" key="1">
    <source>
        <dbReference type="ARBA" id="ARBA00007613"/>
    </source>
</evidence>
<evidence type="ECO:0000313" key="3">
    <source>
        <dbReference type="EMBL" id="BAO28752.1"/>
    </source>
</evidence>
<comment type="subcellular location">
    <subcellularLocation>
        <location evidence="2">Cell membrane</location>
        <topology evidence="2">Lipid-anchor</topology>
    </subcellularLocation>
</comment>
<keyword evidence="4" id="KW-1185">Reference proteome</keyword>
<dbReference type="NCBIfam" id="TIGR01845">
    <property type="entry name" value="outer_NodT"/>
    <property type="match status" value="1"/>
</dbReference>
<evidence type="ECO:0000313" key="4">
    <source>
        <dbReference type="Proteomes" id="UP000031637"/>
    </source>
</evidence>
<keyword evidence="2" id="KW-0812">Transmembrane</keyword>
<dbReference type="PANTHER" id="PTHR30203">
    <property type="entry name" value="OUTER MEMBRANE CATION EFFLUX PROTEIN"/>
    <property type="match status" value="1"/>
</dbReference>
<sequence>MLACIVGLATGCAEVGDYQRPASGIPAQWRQSTPGAEATPVAQIQWRSFFQDQRLQALITSALEHNSDLKMALARVAETRAQYGIANADRLPSASLAANKTKSKIPAAFTGTDRPVTTERTELNLTVVSFELDFWGRIANLSEAARASYLASESASRAMRITLIAEVANLYFTLLELNERIDITRTAIESRRKNRDLVKRGMELGAAARSDYLLAEGAFHFVEAELAVLENQQANTEHALFMLVGNPAIDLPKGRKLHEQEVRNDLAPGIPSEVLYARPDVIAAEHRLREANANVAAARAAFLPKILLTVGIGLASRSLSALFGPGSGNWTYQPALSLPLFDGGRTAGFEAIAEARRNSAVADYEKTIQQAFREVSDLLSTRASLADQRRATEATVKAHQERLTVAEMRFKSGSISYLEVLDAQRELFASQQGAVQVRRAQLSTAAQLYKALGGGDTPEG</sequence>
<dbReference type="KEGG" id="shd:SUTH_00946"/>
<accession>W0SCU1</accession>
<reference evidence="3 4" key="1">
    <citation type="journal article" date="2014" name="Syst. Appl. Microbiol.">
        <title>Complete genomes of freshwater sulfur oxidizers Sulfuricella denitrificans skB26 and Sulfuritalea hydrogenivorans sk43H: genetic insights into the sulfur oxidation pathway of betaproteobacteria.</title>
        <authorList>
            <person name="Watanabe T."/>
            <person name="Kojima H."/>
            <person name="Fukui M."/>
        </authorList>
    </citation>
    <scope>NUCLEOTIDE SEQUENCE [LARGE SCALE GENOMIC DNA]</scope>
    <source>
        <strain evidence="3">DSM22779</strain>
    </source>
</reference>
<name>W0SCU1_9PROT</name>
<keyword evidence="2" id="KW-1134">Transmembrane beta strand</keyword>
<keyword evidence="2" id="KW-0564">Palmitate</keyword>
<dbReference type="Pfam" id="PF02321">
    <property type="entry name" value="OEP"/>
    <property type="match status" value="2"/>
</dbReference>
<comment type="similarity">
    <text evidence="1 2">Belongs to the outer membrane factor (OMF) (TC 1.B.17) family.</text>
</comment>
<dbReference type="InterPro" id="IPR003423">
    <property type="entry name" value="OMP_efflux"/>
</dbReference>
<dbReference type="GO" id="GO:0015562">
    <property type="term" value="F:efflux transmembrane transporter activity"/>
    <property type="evidence" value="ECO:0007669"/>
    <property type="project" value="InterPro"/>
</dbReference>